<dbReference type="CDD" id="cd00088">
    <property type="entry name" value="HPT"/>
    <property type="match status" value="1"/>
</dbReference>
<keyword evidence="5" id="KW-0808">Transferase</keyword>
<dbReference type="SMART" id="SM00448">
    <property type="entry name" value="REC"/>
    <property type="match status" value="1"/>
</dbReference>
<dbReference type="InterPro" id="IPR011006">
    <property type="entry name" value="CheY-like_superfamily"/>
</dbReference>
<dbReference type="InterPro" id="IPR036097">
    <property type="entry name" value="HisK_dim/P_sf"/>
</dbReference>
<dbReference type="InterPro" id="IPR008207">
    <property type="entry name" value="Sig_transdc_His_kin_Hpt_dom"/>
</dbReference>
<evidence type="ECO:0000256" key="8">
    <source>
        <dbReference type="ARBA" id="ARBA00022777"/>
    </source>
</evidence>
<reference evidence="20" key="1">
    <citation type="submission" date="2015-08" db="EMBL/GenBank/DDBJ databases">
        <authorList>
            <person name="Varghese N."/>
        </authorList>
    </citation>
    <scope>NUCLEOTIDE SEQUENCE [LARGE SCALE GENOMIC DNA]</scope>
    <source>
        <strain evidence="20">DSM 23407</strain>
    </source>
</reference>
<dbReference type="SUPFAM" id="SSF47384">
    <property type="entry name" value="Homodimeric domain of signal transducing histidine kinase"/>
    <property type="match status" value="1"/>
</dbReference>
<organism evidence="19 20">
    <name type="scientific">Pannonibacter indicus</name>
    <dbReference type="NCBI Taxonomy" id="466044"/>
    <lineage>
        <taxon>Bacteria</taxon>
        <taxon>Pseudomonadati</taxon>
        <taxon>Pseudomonadota</taxon>
        <taxon>Alphaproteobacteria</taxon>
        <taxon>Hyphomicrobiales</taxon>
        <taxon>Stappiaceae</taxon>
        <taxon>Pannonibacter</taxon>
    </lineage>
</organism>
<evidence type="ECO:0000259" key="18">
    <source>
        <dbReference type="PROSITE" id="PS50894"/>
    </source>
</evidence>
<dbReference type="InterPro" id="IPR036890">
    <property type="entry name" value="HATPase_C_sf"/>
</dbReference>
<gene>
    <name evidence="19" type="ORF">Ga0061067_12024</name>
</gene>
<dbReference type="Pfam" id="PF00512">
    <property type="entry name" value="HisKA"/>
    <property type="match status" value="1"/>
</dbReference>
<evidence type="ECO:0000256" key="11">
    <source>
        <dbReference type="ARBA" id="ARBA00023012"/>
    </source>
</evidence>
<dbReference type="OrthoDB" id="9801651at2"/>
<dbReference type="FunFam" id="1.10.287.130:FF:000004">
    <property type="entry name" value="Ethylene receptor 1"/>
    <property type="match status" value="1"/>
</dbReference>
<dbReference type="RefSeq" id="WP_082440185.1">
    <property type="nucleotide sequence ID" value="NZ_CYHE01000020.1"/>
</dbReference>
<name>A0A0K6IC14_9HYPH</name>
<evidence type="ECO:0000256" key="1">
    <source>
        <dbReference type="ARBA" id="ARBA00000085"/>
    </source>
</evidence>
<keyword evidence="12 15" id="KW-0472">Membrane</keyword>
<dbReference type="CDD" id="cd00082">
    <property type="entry name" value="HisKA"/>
    <property type="match status" value="1"/>
</dbReference>
<dbReference type="SUPFAM" id="SSF52172">
    <property type="entry name" value="CheY-like"/>
    <property type="match status" value="1"/>
</dbReference>
<dbReference type="InterPro" id="IPR005467">
    <property type="entry name" value="His_kinase_dom"/>
</dbReference>
<dbReference type="SMART" id="SM00387">
    <property type="entry name" value="HATPase_c"/>
    <property type="match status" value="1"/>
</dbReference>
<dbReference type="FunFam" id="3.30.565.10:FF:000010">
    <property type="entry name" value="Sensor histidine kinase RcsC"/>
    <property type="match status" value="1"/>
</dbReference>
<feature type="transmembrane region" description="Helical" evidence="15">
    <location>
        <begin position="98"/>
        <end position="117"/>
    </location>
</feature>
<dbReference type="InterPro" id="IPR036641">
    <property type="entry name" value="HPT_dom_sf"/>
</dbReference>
<keyword evidence="20" id="KW-1185">Reference proteome</keyword>
<dbReference type="InterPro" id="IPR004358">
    <property type="entry name" value="Sig_transdc_His_kin-like_C"/>
</dbReference>
<evidence type="ECO:0000256" key="14">
    <source>
        <dbReference type="PROSITE-ProRule" id="PRU00169"/>
    </source>
</evidence>
<dbReference type="InterPro" id="IPR003661">
    <property type="entry name" value="HisK_dim/P_dom"/>
</dbReference>
<comment type="subcellular location">
    <subcellularLocation>
        <location evidence="2">Membrane</location>
    </subcellularLocation>
</comment>
<dbReference type="GO" id="GO:0000155">
    <property type="term" value="F:phosphorelay sensor kinase activity"/>
    <property type="evidence" value="ECO:0007669"/>
    <property type="project" value="InterPro"/>
</dbReference>
<keyword evidence="4 14" id="KW-0597">Phosphoprotein</keyword>
<dbReference type="GO" id="GO:0005524">
    <property type="term" value="F:ATP binding"/>
    <property type="evidence" value="ECO:0007669"/>
    <property type="project" value="UniProtKB-KW"/>
</dbReference>
<feature type="domain" description="Histidine kinase" evidence="16">
    <location>
        <begin position="239"/>
        <end position="467"/>
    </location>
</feature>
<comment type="catalytic activity">
    <reaction evidence="1">
        <text>ATP + protein L-histidine = ADP + protein N-phospho-L-histidine.</text>
        <dbReference type="EC" id="2.7.13.3"/>
    </reaction>
</comment>
<evidence type="ECO:0000256" key="13">
    <source>
        <dbReference type="PROSITE-ProRule" id="PRU00110"/>
    </source>
</evidence>
<feature type="domain" description="HPt" evidence="18">
    <location>
        <begin position="764"/>
        <end position="859"/>
    </location>
</feature>
<feature type="domain" description="Response regulatory" evidence="17">
    <location>
        <begin position="495"/>
        <end position="612"/>
    </location>
</feature>
<proteinExistence type="predicted"/>
<dbReference type="PROSITE" id="PS50109">
    <property type="entry name" value="HIS_KIN"/>
    <property type="match status" value="1"/>
</dbReference>
<feature type="transmembrane region" description="Helical" evidence="15">
    <location>
        <begin position="179"/>
        <end position="198"/>
    </location>
</feature>
<keyword evidence="6 15" id="KW-0812">Transmembrane</keyword>
<dbReference type="Pfam" id="PF00072">
    <property type="entry name" value="Response_reg"/>
    <property type="match status" value="1"/>
</dbReference>
<evidence type="ECO:0000256" key="4">
    <source>
        <dbReference type="ARBA" id="ARBA00022553"/>
    </source>
</evidence>
<protein>
    <recommendedName>
        <fullName evidence="3">histidine kinase</fullName>
        <ecNumber evidence="3">2.7.13.3</ecNumber>
    </recommendedName>
</protein>
<dbReference type="SUPFAM" id="SSF47226">
    <property type="entry name" value="Histidine-containing phosphotransfer domain, HPT domain"/>
    <property type="match status" value="1"/>
</dbReference>
<dbReference type="AlphaFoldDB" id="A0A0K6IC14"/>
<sequence>MSTQPAHGLPASRLFRWTGEFRNREQEDAYCTASLRETLGTAKLCVGATTIASLAFAPMDIMMLEEPRLLLFLGIRAVLGVLCVVVLYFLVKAENHHRIVVLTYAHILPFFFLNALIFDHPALTRHGGLLLPLIAMSMAMYLPGRFRVVALTSAYAPLVSLLFWGVLRPQPETPLDLASIVLVITVAYVAGSVARVQLNRMRREEFLHIERERQINEELRQAKDAAEAGARAKADFLAVMSHEIRTPLNGVLGMVRLAQAEELPPVARTRLEILQQSAEALATILDDVLDLSKLETGTAEHENVPLDLHQILKDVVTLVSSKAQEKGLSVRLDFHPDVPRKVMGDPARLRQILLNLAGNAVKFTEQGFVTITVDLQGQLSGGTQAGCGILPLRFSVRDTGIGISEEEMPRLFQPFSQADASIRRRYGGSGLGLVICRRLAEALGGSISVTSIKGEGSCFQLNLPMARAPEGALEAAAAELGAGTHAGLVPLHSLAILLVEDNPVNQLVASGLLEREGHACTVADSGEEALKLVQARPFDVVLMDLQMPGMDGYETCRAIRALGGAFRHLPIIALTANALPEDRQRSQEAGMDGHLEKPVRPEILNDTLHRAASRRQAQERSLAERRPMRPLNILPGADILIAGDVPPGLPEGLTGLGYRVFPLPDIKAAQHILAVRPFPVMILFPCRMGDVAAAQKLCEGGMQLVICACGPAALDELQRLGADAVFDCGRAEGKRVQNLAEDLGQMLSGPVVSGEAEHMVTAPAQLLGPDRLAQLKILFLENLKEQLQALRKADGDSVKLQRVAHRVKGSAANMGYTGLQHAAGLLLTERTAPSNGAIEKLSTALSAAIAELETNTGAKATEAPGKTAR</sequence>
<dbReference type="Gene3D" id="3.40.50.2300">
    <property type="match status" value="1"/>
</dbReference>
<dbReference type="PANTHER" id="PTHR45339:SF3">
    <property type="entry name" value="HISTIDINE KINASE"/>
    <property type="match status" value="1"/>
</dbReference>
<evidence type="ECO:0000256" key="10">
    <source>
        <dbReference type="ARBA" id="ARBA00022989"/>
    </source>
</evidence>
<evidence type="ECO:0000256" key="12">
    <source>
        <dbReference type="ARBA" id="ARBA00023136"/>
    </source>
</evidence>
<evidence type="ECO:0000256" key="5">
    <source>
        <dbReference type="ARBA" id="ARBA00022679"/>
    </source>
</evidence>
<evidence type="ECO:0000256" key="7">
    <source>
        <dbReference type="ARBA" id="ARBA00022741"/>
    </source>
</evidence>
<dbReference type="InterPro" id="IPR001789">
    <property type="entry name" value="Sig_transdc_resp-reg_receiver"/>
</dbReference>
<dbReference type="Pfam" id="PF01627">
    <property type="entry name" value="Hpt"/>
    <property type="match status" value="1"/>
</dbReference>
<dbReference type="InterPro" id="IPR003594">
    <property type="entry name" value="HATPase_dom"/>
</dbReference>
<dbReference type="PROSITE" id="PS50110">
    <property type="entry name" value="RESPONSE_REGULATORY"/>
    <property type="match status" value="1"/>
</dbReference>
<dbReference type="CDD" id="cd17546">
    <property type="entry name" value="REC_hyHK_CKI1_RcsC-like"/>
    <property type="match status" value="1"/>
</dbReference>
<evidence type="ECO:0000256" key="2">
    <source>
        <dbReference type="ARBA" id="ARBA00004370"/>
    </source>
</evidence>
<dbReference type="PROSITE" id="PS50894">
    <property type="entry name" value="HPT"/>
    <property type="match status" value="1"/>
</dbReference>
<dbReference type="Gene3D" id="3.30.565.10">
    <property type="entry name" value="Histidine kinase-like ATPase, C-terminal domain"/>
    <property type="match status" value="1"/>
</dbReference>
<dbReference type="Gene3D" id="1.20.120.160">
    <property type="entry name" value="HPT domain"/>
    <property type="match status" value="1"/>
</dbReference>
<evidence type="ECO:0000313" key="20">
    <source>
        <dbReference type="Proteomes" id="UP000183900"/>
    </source>
</evidence>
<evidence type="ECO:0000256" key="6">
    <source>
        <dbReference type="ARBA" id="ARBA00022692"/>
    </source>
</evidence>
<dbReference type="EC" id="2.7.13.3" evidence="3"/>
<keyword evidence="8 19" id="KW-0418">Kinase</keyword>
<feature type="transmembrane region" description="Helical" evidence="15">
    <location>
        <begin position="148"/>
        <end position="167"/>
    </location>
</feature>
<dbReference type="Gene3D" id="1.10.287.130">
    <property type="match status" value="1"/>
</dbReference>
<keyword evidence="11" id="KW-0902">Two-component regulatory system</keyword>
<evidence type="ECO:0000256" key="9">
    <source>
        <dbReference type="ARBA" id="ARBA00022840"/>
    </source>
</evidence>
<dbReference type="GO" id="GO:0005886">
    <property type="term" value="C:plasma membrane"/>
    <property type="evidence" value="ECO:0007669"/>
    <property type="project" value="UniProtKB-SubCell"/>
</dbReference>
<feature type="modified residue" description="4-aspartylphosphate" evidence="14">
    <location>
        <position position="544"/>
    </location>
</feature>
<evidence type="ECO:0000259" key="17">
    <source>
        <dbReference type="PROSITE" id="PS50110"/>
    </source>
</evidence>
<dbReference type="PANTHER" id="PTHR45339">
    <property type="entry name" value="HYBRID SIGNAL TRANSDUCTION HISTIDINE KINASE J"/>
    <property type="match status" value="1"/>
</dbReference>
<accession>A0A0K6IC14</accession>
<evidence type="ECO:0000256" key="3">
    <source>
        <dbReference type="ARBA" id="ARBA00012438"/>
    </source>
</evidence>
<dbReference type="PRINTS" id="PR00344">
    <property type="entry name" value="BCTRLSENSOR"/>
</dbReference>
<keyword evidence="9" id="KW-0067">ATP-binding</keyword>
<dbReference type="SMART" id="SM00388">
    <property type="entry name" value="HisKA"/>
    <property type="match status" value="1"/>
</dbReference>
<dbReference type="Pfam" id="PF02518">
    <property type="entry name" value="HATPase_c"/>
    <property type="match status" value="1"/>
</dbReference>
<dbReference type="EMBL" id="CYHE01000020">
    <property type="protein sequence ID" value="CUB00660.1"/>
    <property type="molecule type" value="Genomic_DNA"/>
</dbReference>
<evidence type="ECO:0000259" key="16">
    <source>
        <dbReference type="PROSITE" id="PS50109"/>
    </source>
</evidence>
<keyword evidence="7" id="KW-0547">Nucleotide-binding</keyword>
<evidence type="ECO:0000313" key="19">
    <source>
        <dbReference type="EMBL" id="CUB00660.1"/>
    </source>
</evidence>
<evidence type="ECO:0000256" key="15">
    <source>
        <dbReference type="SAM" id="Phobius"/>
    </source>
</evidence>
<keyword evidence="10 15" id="KW-1133">Transmembrane helix</keyword>
<feature type="transmembrane region" description="Helical" evidence="15">
    <location>
        <begin position="69"/>
        <end position="91"/>
    </location>
</feature>
<feature type="modified residue" description="Phosphohistidine" evidence="13">
    <location>
        <position position="805"/>
    </location>
</feature>
<dbReference type="SUPFAM" id="SSF55874">
    <property type="entry name" value="ATPase domain of HSP90 chaperone/DNA topoisomerase II/histidine kinase"/>
    <property type="match status" value="1"/>
</dbReference>
<dbReference type="Proteomes" id="UP000183900">
    <property type="component" value="Unassembled WGS sequence"/>
</dbReference>
<dbReference type="CDD" id="cd16922">
    <property type="entry name" value="HATPase_EvgS-ArcB-TorS-like"/>
    <property type="match status" value="1"/>
</dbReference>